<dbReference type="Gene3D" id="2.30.31.10">
    <property type="entry name" value="Transcriptional Coactivator Pc4, Chain A"/>
    <property type="match status" value="1"/>
</dbReference>
<dbReference type="RefSeq" id="XP_004355555.1">
    <property type="nucleotide sequence ID" value="XM_004355502.1"/>
</dbReference>
<dbReference type="EMBL" id="GL883021">
    <property type="protein sequence ID" value="EGG17071.1"/>
    <property type="molecule type" value="Genomic_DNA"/>
</dbReference>
<dbReference type="AlphaFoldDB" id="F4Q4W5"/>
<dbReference type="PROSITE" id="PS51257">
    <property type="entry name" value="PROKAR_LIPOPROTEIN"/>
    <property type="match status" value="1"/>
</dbReference>
<keyword evidence="3" id="KW-1185">Reference proteome</keyword>
<dbReference type="OrthoDB" id="20677at2759"/>
<dbReference type="InterPro" id="IPR003173">
    <property type="entry name" value="PC4_C"/>
</dbReference>
<dbReference type="GeneID" id="14869102"/>
<evidence type="ECO:0000313" key="3">
    <source>
        <dbReference type="Proteomes" id="UP000007797"/>
    </source>
</evidence>
<organism evidence="2 3">
    <name type="scientific">Cavenderia fasciculata</name>
    <name type="common">Slime mold</name>
    <name type="synonym">Dictyostelium fasciculatum</name>
    <dbReference type="NCBI Taxonomy" id="261658"/>
    <lineage>
        <taxon>Eukaryota</taxon>
        <taxon>Amoebozoa</taxon>
        <taxon>Evosea</taxon>
        <taxon>Eumycetozoa</taxon>
        <taxon>Dictyostelia</taxon>
        <taxon>Acytosteliales</taxon>
        <taxon>Cavenderiaceae</taxon>
        <taxon>Cavenderia</taxon>
    </lineage>
</organism>
<dbReference type="GO" id="GO:0003677">
    <property type="term" value="F:DNA binding"/>
    <property type="evidence" value="ECO:0007669"/>
    <property type="project" value="InterPro"/>
</dbReference>
<dbReference type="KEGG" id="dfa:DFA_08053"/>
<accession>F4Q4W5</accession>
<proteinExistence type="predicted"/>
<sequence>MLTTRRLVNQISNNLIYSCRFKTDSTSDNNQEVVYPIFGDNEIWVAKFKCISKSNFTGRTKVDLRTYVFPEKENSTKAVPSQKGITFDKQEWEIIKSNIDVIDSWFDNDSEKK</sequence>
<feature type="domain" description="Transcriptional coactivator p15 (PC4) C-terminal" evidence="1">
    <location>
        <begin position="51"/>
        <end position="97"/>
    </location>
</feature>
<dbReference type="Pfam" id="PF02229">
    <property type="entry name" value="PC4"/>
    <property type="match status" value="1"/>
</dbReference>
<dbReference type="SUPFAM" id="SSF54447">
    <property type="entry name" value="ssDNA-binding transcriptional regulator domain"/>
    <property type="match status" value="1"/>
</dbReference>
<gene>
    <name evidence="2" type="ORF">DFA_08053</name>
</gene>
<dbReference type="Proteomes" id="UP000007797">
    <property type="component" value="Unassembled WGS sequence"/>
</dbReference>
<evidence type="ECO:0000313" key="2">
    <source>
        <dbReference type="EMBL" id="EGG17071.1"/>
    </source>
</evidence>
<dbReference type="InterPro" id="IPR009044">
    <property type="entry name" value="ssDNA-bd_transcriptional_reg"/>
</dbReference>
<dbReference type="GO" id="GO:0006355">
    <property type="term" value="P:regulation of DNA-templated transcription"/>
    <property type="evidence" value="ECO:0007669"/>
    <property type="project" value="InterPro"/>
</dbReference>
<reference evidence="3" key="1">
    <citation type="journal article" date="2011" name="Genome Res.">
        <title>Phylogeny-wide analysis of social amoeba genomes highlights ancient origins for complex intercellular communication.</title>
        <authorList>
            <person name="Heidel A.J."/>
            <person name="Lawal H.M."/>
            <person name="Felder M."/>
            <person name="Schilde C."/>
            <person name="Helps N.R."/>
            <person name="Tunggal B."/>
            <person name="Rivero F."/>
            <person name="John U."/>
            <person name="Schleicher M."/>
            <person name="Eichinger L."/>
            <person name="Platzer M."/>
            <person name="Noegel A.A."/>
            <person name="Schaap P."/>
            <person name="Gloeckner G."/>
        </authorList>
    </citation>
    <scope>NUCLEOTIDE SEQUENCE [LARGE SCALE GENOMIC DNA]</scope>
    <source>
        <strain evidence="3">SH3</strain>
    </source>
</reference>
<evidence type="ECO:0000259" key="1">
    <source>
        <dbReference type="Pfam" id="PF02229"/>
    </source>
</evidence>
<name>F4Q4W5_CACFS</name>
<protein>
    <recommendedName>
        <fullName evidence="1">Transcriptional coactivator p15 (PC4) C-terminal domain-containing protein</fullName>
    </recommendedName>
</protein>